<feature type="non-terminal residue" evidence="2">
    <location>
        <position position="1"/>
    </location>
</feature>
<comment type="caution">
    <text evidence="2">The sequence shown here is derived from an EMBL/GenBank/DDBJ whole genome shotgun (WGS) entry which is preliminary data.</text>
</comment>
<dbReference type="AlphaFoldDB" id="X1B9G1"/>
<name>X1B9G1_9ZZZZ</name>
<evidence type="ECO:0000256" key="1">
    <source>
        <dbReference type="SAM" id="Coils"/>
    </source>
</evidence>
<feature type="coiled-coil region" evidence="1">
    <location>
        <begin position="7"/>
        <end position="256"/>
    </location>
</feature>
<evidence type="ECO:0000313" key="2">
    <source>
        <dbReference type="EMBL" id="GAG91735.1"/>
    </source>
</evidence>
<sequence length="271" mass="31021">DNWPDNINELKINIKNLKNELKNLIKEKSKASKPVLKEGFSEEQIDGEFDPQIKSIETQLNEEQKKLNQAIEKIAECTTNKNDLNEKVKDLNKELKNLIKERSKTSKTGLQEGIPKAKIDTKLDPQIKSIELKLSEEQKKLDEAIEKATELTLKKDDLRVNLKNLKNELKNLDKEKSKASKTGMKGGIEKEQIDAKYDPQIKSIEAKLNEEQEKLNGASEKTAEWTTRKNDINEKIKALNIELKKLIKDKSKASKIGLKERIPKEQIDAQV</sequence>
<organism evidence="2">
    <name type="scientific">marine sediment metagenome</name>
    <dbReference type="NCBI Taxonomy" id="412755"/>
    <lineage>
        <taxon>unclassified sequences</taxon>
        <taxon>metagenomes</taxon>
        <taxon>ecological metagenomes</taxon>
    </lineage>
</organism>
<dbReference type="EMBL" id="BART01028640">
    <property type="protein sequence ID" value="GAG91735.1"/>
    <property type="molecule type" value="Genomic_DNA"/>
</dbReference>
<protein>
    <submittedName>
        <fullName evidence="2">Uncharacterized protein</fullName>
    </submittedName>
</protein>
<reference evidence="2" key="1">
    <citation type="journal article" date="2014" name="Front. Microbiol.">
        <title>High frequency of phylogenetically diverse reductive dehalogenase-homologous genes in deep subseafloor sedimentary metagenomes.</title>
        <authorList>
            <person name="Kawai M."/>
            <person name="Futagami T."/>
            <person name="Toyoda A."/>
            <person name="Takaki Y."/>
            <person name="Nishi S."/>
            <person name="Hori S."/>
            <person name="Arai W."/>
            <person name="Tsubouchi T."/>
            <person name="Morono Y."/>
            <person name="Uchiyama I."/>
            <person name="Ito T."/>
            <person name="Fujiyama A."/>
            <person name="Inagaki F."/>
            <person name="Takami H."/>
        </authorList>
    </citation>
    <scope>NUCLEOTIDE SEQUENCE</scope>
    <source>
        <strain evidence="2">Expedition CK06-06</strain>
    </source>
</reference>
<keyword evidence="1" id="KW-0175">Coiled coil</keyword>
<accession>X1B9G1</accession>
<feature type="non-terminal residue" evidence="2">
    <location>
        <position position="271"/>
    </location>
</feature>
<gene>
    <name evidence="2" type="ORF">S01H4_50445</name>
</gene>
<proteinExistence type="predicted"/>